<feature type="signal peptide" evidence="1">
    <location>
        <begin position="1"/>
        <end position="21"/>
    </location>
</feature>
<keyword evidence="1" id="KW-0732">Signal</keyword>
<dbReference type="InterPro" id="IPR002372">
    <property type="entry name" value="PQQ_rpt_dom"/>
</dbReference>
<dbReference type="KEGG" id="tpol:Mal48_10140"/>
<evidence type="ECO:0000313" key="3">
    <source>
        <dbReference type="EMBL" id="QDT31778.1"/>
    </source>
</evidence>
<dbReference type="InterPro" id="IPR015943">
    <property type="entry name" value="WD40/YVTN_repeat-like_dom_sf"/>
</dbReference>
<protein>
    <submittedName>
        <fullName evidence="3">Outer membrane biogenesis protein BamB</fullName>
    </submittedName>
</protein>
<dbReference type="AlphaFoldDB" id="A0A517QJI1"/>
<feature type="chain" id="PRO_5021977855" evidence="1">
    <location>
        <begin position="22"/>
        <end position="445"/>
    </location>
</feature>
<dbReference type="Gene3D" id="2.130.10.10">
    <property type="entry name" value="YVTN repeat-like/Quinoprotein amine dehydrogenase"/>
    <property type="match status" value="1"/>
</dbReference>
<dbReference type="InterPro" id="IPR011047">
    <property type="entry name" value="Quinoprotein_ADH-like_sf"/>
</dbReference>
<dbReference type="Gene3D" id="2.40.10.480">
    <property type="match status" value="1"/>
</dbReference>
<dbReference type="Pfam" id="PF13360">
    <property type="entry name" value="PQQ_2"/>
    <property type="match status" value="1"/>
</dbReference>
<keyword evidence="4" id="KW-1185">Reference proteome</keyword>
<name>A0A517QJI1_9PLAN</name>
<reference evidence="3 4" key="1">
    <citation type="submission" date="2019-02" db="EMBL/GenBank/DDBJ databases">
        <title>Deep-cultivation of Planctomycetes and their phenomic and genomic characterization uncovers novel biology.</title>
        <authorList>
            <person name="Wiegand S."/>
            <person name="Jogler M."/>
            <person name="Boedeker C."/>
            <person name="Pinto D."/>
            <person name="Vollmers J."/>
            <person name="Rivas-Marin E."/>
            <person name="Kohn T."/>
            <person name="Peeters S.H."/>
            <person name="Heuer A."/>
            <person name="Rast P."/>
            <person name="Oberbeckmann S."/>
            <person name="Bunk B."/>
            <person name="Jeske O."/>
            <person name="Meyerdierks A."/>
            <person name="Storesund J.E."/>
            <person name="Kallscheuer N."/>
            <person name="Luecker S."/>
            <person name="Lage O.M."/>
            <person name="Pohl T."/>
            <person name="Merkel B.J."/>
            <person name="Hornburger P."/>
            <person name="Mueller R.-W."/>
            <person name="Bruemmer F."/>
            <person name="Labrenz M."/>
            <person name="Spormann A.M."/>
            <person name="Op den Camp H."/>
            <person name="Overmann J."/>
            <person name="Amann R."/>
            <person name="Jetten M.S.M."/>
            <person name="Mascher T."/>
            <person name="Medema M.H."/>
            <person name="Devos D.P."/>
            <person name="Kaster A.-K."/>
            <person name="Ovreas L."/>
            <person name="Rohde M."/>
            <person name="Galperin M.Y."/>
            <person name="Jogler C."/>
        </authorList>
    </citation>
    <scope>NUCLEOTIDE SEQUENCE [LARGE SCALE GENOMIC DNA]</scope>
    <source>
        <strain evidence="3 4">Mal48</strain>
    </source>
</reference>
<accession>A0A517QJI1</accession>
<evidence type="ECO:0000256" key="1">
    <source>
        <dbReference type="SAM" id="SignalP"/>
    </source>
</evidence>
<gene>
    <name evidence="3" type="ORF">Mal48_10140</name>
</gene>
<dbReference type="OrthoDB" id="244732at2"/>
<evidence type="ECO:0000259" key="2">
    <source>
        <dbReference type="Pfam" id="PF13360"/>
    </source>
</evidence>
<feature type="domain" description="Pyrrolo-quinoline quinone repeat" evidence="2">
    <location>
        <begin position="119"/>
        <end position="365"/>
    </location>
</feature>
<dbReference type="PANTHER" id="PTHR34512:SF30">
    <property type="entry name" value="OUTER MEMBRANE PROTEIN ASSEMBLY FACTOR BAMB"/>
    <property type="match status" value="1"/>
</dbReference>
<organism evidence="3 4">
    <name type="scientific">Thalassoglobus polymorphus</name>
    <dbReference type="NCBI Taxonomy" id="2527994"/>
    <lineage>
        <taxon>Bacteria</taxon>
        <taxon>Pseudomonadati</taxon>
        <taxon>Planctomycetota</taxon>
        <taxon>Planctomycetia</taxon>
        <taxon>Planctomycetales</taxon>
        <taxon>Planctomycetaceae</taxon>
        <taxon>Thalassoglobus</taxon>
    </lineage>
</organism>
<dbReference type="PANTHER" id="PTHR34512">
    <property type="entry name" value="CELL SURFACE PROTEIN"/>
    <property type="match status" value="1"/>
</dbReference>
<dbReference type="SUPFAM" id="SSF50998">
    <property type="entry name" value="Quinoprotein alcohol dehydrogenase-like"/>
    <property type="match status" value="1"/>
</dbReference>
<dbReference type="EMBL" id="CP036267">
    <property type="protein sequence ID" value="QDT31778.1"/>
    <property type="molecule type" value="Genomic_DNA"/>
</dbReference>
<dbReference type="RefSeq" id="WP_145196619.1">
    <property type="nucleotide sequence ID" value="NZ_CP036267.1"/>
</dbReference>
<proteinExistence type="predicted"/>
<sequence precursor="true">MSLKILLITLVCASSGLHLFAAEPNQDFSNNWHQWRGPLATGASPSGTPPREWSEEKNIAWKVDLPGLGSTTPIVWGDQVFVLTSINTGRVDPSLPKPEDQPDRPFGITYPNTFYQLMVLSYDRHTGKELWRKIAAEKVPHEGHHGDNNYASASPTTDGKRLYCWFGSQGLFCFDLSGKLLWEKDLGPVETRLSFGEGAAPVIYQDRLIINRDHDGQSYIVVLDATDGSEIWRKNRDELSTWNTPLVVEAAGKTQVIVNAPNRVRSYHLDNGDLIWECGGQVSNVAPSIVTDGKNAFCMSGYRGSFAVSIPLDSKGDVTDSDKLGWTLQQGTPYVPSPLLVDDLLYFTQSNNAILSCVDAKTGEILIERTRMPGLRAIYSSPVSANGCVYFTGRDGETLVLEQGADFKILATNKLDDAIDASAVIVGNSLYLRGKRSLYCIRESK</sequence>
<evidence type="ECO:0000313" key="4">
    <source>
        <dbReference type="Proteomes" id="UP000315724"/>
    </source>
</evidence>
<dbReference type="Proteomes" id="UP000315724">
    <property type="component" value="Chromosome"/>
</dbReference>